<feature type="signal peptide" evidence="3">
    <location>
        <begin position="1"/>
        <end position="19"/>
    </location>
</feature>
<dbReference type="SUPFAM" id="SSF53822">
    <property type="entry name" value="Periplasmic binding protein-like I"/>
    <property type="match status" value="1"/>
</dbReference>
<evidence type="ECO:0000256" key="1">
    <source>
        <dbReference type="ARBA" id="ARBA00010062"/>
    </source>
</evidence>
<feature type="domain" description="Leucine-binding protein" evidence="4">
    <location>
        <begin position="27"/>
        <end position="362"/>
    </location>
</feature>
<dbReference type="RefSeq" id="WP_184705146.1">
    <property type="nucleotide sequence ID" value="NZ_JACHKZ010000002.1"/>
</dbReference>
<proteinExistence type="inferred from homology"/>
<dbReference type="CDD" id="cd06327">
    <property type="entry name" value="PBP1_SBP-like"/>
    <property type="match status" value="1"/>
</dbReference>
<dbReference type="InterPro" id="IPR051010">
    <property type="entry name" value="BCAA_transport"/>
</dbReference>
<dbReference type="PANTHER" id="PTHR30483:SF6">
    <property type="entry name" value="PERIPLASMIC BINDING PROTEIN OF ABC TRANSPORTER FOR NATURAL AMINO ACIDS"/>
    <property type="match status" value="1"/>
</dbReference>
<accession>A0ABR6RBN7</accession>
<gene>
    <name evidence="5" type="ORF">HNP33_000618</name>
</gene>
<evidence type="ECO:0000256" key="2">
    <source>
        <dbReference type="ARBA" id="ARBA00022729"/>
    </source>
</evidence>
<protein>
    <submittedName>
        <fullName evidence="5">Branched-chain amino acid transport system substrate-binding protein</fullName>
    </submittedName>
</protein>
<evidence type="ECO:0000313" key="5">
    <source>
        <dbReference type="EMBL" id="MBB6576570.1"/>
    </source>
</evidence>
<reference evidence="5 6" key="1">
    <citation type="submission" date="2020-08" db="EMBL/GenBank/DDBJ databases">
        <title>Functional genomics of gut bacteria from endangered species of beetles.</title>
        <authorList>
            <person name="Carlos-Shanley C."/>
        </authorList>
    </citation>
    <scope>NUCLEOTIDE SEQUENCE [LARGE SCALE GENOMIC DNA]</scope>
    <source>
        <strain evidence="5 6">S00124</strain>
    </source>
</reference>
<keyword evidence="6" id="KW-1185">Reference proteome</keyword>
<keyword evidence="2 3" id="KW-0732">Signal</keyword>
<evidence type="ECO:0000256" key="3">
    <source>
        <dbReference type="SAM" id="SignalP"/>
    </source>
</evidence>
<dbReference type="Pfam" id="PF13458">
    <property type="entry name" value="Peripla_BP_6"/>
    <property type="match status" value="1"/>
</dbReference>
<dbReference type="Proteomes" id="UP000562492">
    <property type="component" value="Unassembled WGS sequence"/>
</dbReference>
<dbReference type="PANTHER" id="PTHR30483">
    <property type="entry name" value="LEUCINE-SPECIFIC-BINDING PROTEIN"/>
    <property type="match status" value="1"/>
</dbReference>
<feature type="chain" id="PRO_5045046098" evidence="3">
    <location>
        <begin position="20"/>
        <end position="400"/>
    </location>
</feature>
<evidence type="ECO:0000313" key="6">
    <source>
        <dbReference type="Proteomes" id="UP000562492"/>
    </source>
</evidence>
<comment type="caution">
    <text evidence="5">The sequence shown here is derived from an EMBL/GenBank/DDBJ whole genome shotgun (WGS) entry which is preliminary data.</text>
</comment>
<comment type="similarity">
    <text evidence="1">Belongs to the leucine-binding protein family.</text>
</comment>
<evidence type="ECO:0000259" key="4">
    <source>
        <dbReference type="Pfam" id="PF13458"/>
    </source>
</evidence>
<dbReference type="Gene3D" id="3.40.50.2300">
    <property type="match status" value="2"/>
</dbReference>
<dbReference type="InterPro" id="IPR028081">
    <property type="entry name" value="Leu-bd"/>
</dbReference>
<dbReference type="InterPro" id="IPR028082">
    <property type="entry name" value="Peripla_BP_I"/>
</dbReference>
<sequence>MRKTTLGLAAALASLAAQAQGVSGDVVKIAVLSDMSSLYADTAGKGSVEAARMAIADFGGTVLGKKIELVSADHQNKADVAATKARQWFDNDGVDMVMNMNNSAVAIAVNGLARERNKMVMNTGAVSTALTNEHCGVTLVHYTYDTYAMTNAAVKGVLAQGKKDWFIISVDYAAGKAMAATATEFVEAGGGRITGQVAHPLNASDFSSYVTQAQASKAQVVTLANATNDTVNTIKAAYDFGLTKNQVLVPQLMFINDIHGLGLKYGQGMTFATAFYWDRTPESRAWAKRYFERMKKMPSMVQAGDYSAVMTYLQAIKEAGTDDGPAVAAQLRKMKINDAFSQNGYVREDGRMVHDMYVVQVKKPEESKAPWDYYKVVSTIPGDEAFRPLSKSTCPLVKKS</sequence>
<organism evidence="5 6">
    <name type="scientific">Comamonas odontotermitis</name>
    <dbReference type="NCBI Taxonomy" id="379895"/>
    <lineage>
        <taxon>Bacteria</taxon>
        <taxon>Pseudomonadati</taxon>
        <taxon>Pseudomonadota</taxon>
        <taxon>Betaproteobacteria</taxon>
        <taxon>Burkholderiales</taxon>
        <taxon>Comamonadaceae</taxon>
        <taxon>Comamonas</taxon>
    </lineage>
</organism>
<dbReference type="EMBL" id="JACHKZ010000002">
    <property type="protein sequence ID" value="MBB6576570.1"/>
    <property type="molecule type" value="Genomic_DNA"/>
</dbReference>
<name>A0ABR6RBN7_9BURK</name>